<gene>
    <name evidence="1" type="ORF">Q6A51_13435</name>
</gene>
<reference evidence="1 2" key="1">
    <citation type="submission" date="2023-07" db="EMBL/GenBank/DDBJ databases">
        <title>Identification of four novel Pseudomonas species associated with bacterial leaf spot of cucurbits.</title>
        <authorList>
            <person name="Fullem K.R."/>
        </authorList>
    </citation>
    <scope>NUCLEOTIDE SEQUENCE [LARGE SCALE GENOMIC DNA]</scope>
    <source>
        <strain evidence="1 2">KFB 138</strain>
    </source>
</reference>
<dbReference type="Proteomes" id="UP001223016">
    <property type="component" value="Unassembled WGS sequence"/>
</dbReference>
<keyword evidence="2" id="KW-1185">Reference proteome</keyword>
<organism evidence="1 2">
    <name type="scientific">Pseudomonas serbiensis</name>
    <dbReference type="NCBI Taxonomy" id="3064350"/>
    <lineage>
        <taxon>Bacteria</taxon>
        <taxon>Pseudomonadati</taxon>
        <taxon>Pseudomonadota</taxon>
        <taxon>Gammaproteobacteria</taxon>
        <taxon>Pseudomonadales</taxon>
        <taxon>Pseudomonadaceae</taxon>
        <taxon>Pseudomonas</taxon>
    </lineage>
</organism>
<accession>A0ABT9CQL9</accession>
<evidence type="ECO:0000313" key="1">
    <source>
        <dbReference type="EMBL" id="MDO7927792.1"/>
    </source>
</evidence>
<comment type="caution">
    <text evidence="1">The sequence shown here is derived from an EMBL/GenBank/DDBJ whole genome shotgun (WGS) entry which is preliminary data.</text>
</comment>
<sequence>MKQRRANPIGRQRPGSMLWQPFGAAHQNETLWYTKKSADLRFTQIPVQSVTFPDFPTPQPVIDRSAKPVFHRKNKSIKIICLRQKPQVKTEISHFFSNILNFVHACCFNTHTT</sequence>
<dbReference type="EMBL" id="JAUQOO010000009">
    <property type="protein sequence ID" value="MDO7927792.1"/>
    <property type="molecule type" value="Genomic_DNA"/>
</dbReference>
<name>A0ABT9CQL9_9PSED</name>
<evidence type="ECO:0000313" key="2">
    <source>
        <dbReference type="Proteomes" id="UP001223016"/>
    </source>
</evidence>
<protein>
    <submittedName>
        <fullName evidence="1">Uncharacterized protein</fullName>
    </submittedName>
</protein>
<proteinExistence type="predicted"/>